<evidence type="ECO:0000259" key="8">
    <source>
        <dbReference type="PROSITE" id="PS51779"/>
    </source>
</evidence>
<evidence type="ECO:0000256" key="5">
    <source>
        <dbReference type="ARBA" id="ARBA00022989"/>
    </source>
</evidence>
<dbReference type="InterPro" id="IPR013685">
    <property type="entry name" value="POTRA_FtsQ_type"/>
</dbReference>
<comment type="caution">
    <text evidence="9">The sequence shown here is derived from an EMBL/GenBank/DDBJ whole genome shotgun (WGS) entry which is preliminary data.</text>
</comment>
<keyword evidence="10" id="KW-1185">Reference proteome</keyword>
<dbReference type="InterPro" id="IPR050487">
    <property type="entry name" value="FtsQ_DivIB"/>
</dbReference>
<keyword evidence="7" id="KW-0131">Cell cycle</keyword>
<accession>A0ABT1SD12</accession>
<dbReference type="PANTHER" id="PTHR37820">
    <property type="entry name" value="CELL DIVISION PROTEIN DIVIB"/>
    <property type="match status" value="1"/>
</dbReference>
<dbReference type="EMBL" id="JANGAC010000008">
    <property type="protein sequence ID" value="MCQ4923852.1"/>
    <property type="molecule type" value="Genomic_DNA"/>
</dbReference>
<evidence type="ECO:0000256" key="3">
    <source>
        <dbReference type="ARBA" id="ARBA00022618"/>
    </source>
</evidence>
<comment type="subcellular location">
    <subcellularLocation>
        <location evidence="1">Membrane</location>
    </subcellularLocation>
</comment>
<proteinExistence type="predicted"/>
<protein>
    <submittedName>
        <fullName evidence="9">FtsQ-type POTRA domain-containing protein</fullName>
    </submittedName>
</protein>
<evidence type="ECO:0000256" key="2">
    <source>
        <dbReference type="ARBA" id="ARBA00022475"/>
    </source>
</evidence>
<evidence type="ECO:0000256" key="1">
    <source>
        <dbReference type="ARBA" id="ARBA00004370"/>
    </source>
</evidence>
<dbReference type="PROSITE" id="PS51779">
    <property type="entry name" value="POTRA"/>
    <property type="match status" value="1"/>
</dbReference>
<gene>
    <name evidence="9" type="ORF">NE686_12190</name>
</gene>
<evidence type="ECO:0000256" key="6">
    <source>
        <dbReference type="ARBA" id="ARBA00023136"/>
    </source>
</evidence>
<evidence type="ECO:0000313" key="9">
    <source>
        <dbReference type="EMBL" id="MCQ4923852.1"/>
    </source>
</evidence>
<name>A0ABT1SD12_9FIRM</name>
<feature type="domain" description="POTRA" evidence="8">
    <location>
        <begin position="40"/>
        <end position="108"/>
    </location>
</feature>
<reference evidence="9 10" key="1">
    <citation type="submission" date="2022-06" db="EMBL/GenBank/DDBJ databases">
        <title>Isolation of gut microbiota from human fecal samples.</title>
        <authorList>
            <person name="Pamer E.G."/>
            <person name="Barat B."/>
            <person name="Waligurski E."/>
            <person name="Medina S."/>
            <person name="Paddock L."/>
            <person name="Mostad J."/>
        </authorList>
    </citation>
    <scope>NUCLEOTIDE SEQUENCE [LARGE SCALE GENOMIC DNA]</scope>
    <source>
        <strain evidence="9 10">DFI.7.95</strain>
    </source>
</reference>
<keyword evidence="4" id="KW-0812">Transmembrane</keyword>
<dbReference type="PANTHER" id="PTHR37820:SF1">
    <property type="entry name" value="CELL DIVISION PROTEIN FTSQ"/>
    <property type="match status" value="1"/>
</dbReference>
<keyword evidence="5" id="KW-1133">Transmembrane helix</keyword>
<keyword evidence="6" id="KW-0472">Membrane</keyword>
<sequence>MKKISRVERKMRRRRFFFRFILLISLILLVFALALNSDFFVIENIKVIGNIKIPKDNIISASSINIGENIFKVSTKSAKRGLMNLPYIKEVKIKRKFPKGIIIDIIERKEIIQIKEISSFILLDIEGHILDIADIQNEKLPLLLGLKIEDKKLGDNIFLESEIKENIEFISEGHAIGLLPKMKEINMVDNNNVNIRLIDGISVAFGTLDNVKYKLNYLNEILKNIEKEQIPCKMILMDRGDNPVVVLDEEGEG</sequence>
<evidence type="ECO:0000256" key="4">
    <source>
        <dbReference type="ARBA" id="ARBA00022692"/>
    </source>
</evidence>
<dbReference type="InterPro" id="IPR034746">
    <property type="entry name" value="POTRA"/>
</dbReference>
<dbReference type="RefSeq" id="WP_256311713.1">
    <property type="nucleotide sequence ID" value="NZ_JANGAC010000008.1"/>
</dbReference>
<keyword evidence="3" id="KW-0132">Cell division</keyword>
<keyword evidence="2" id="KW-1003">Cell membrane</keyword>
<organism evidence="9 10">
    <name type="scientific">Tissierella carlieri</name>
    <dbReference type="NCBI Taxonomy" id="689904"/>
    <lineage>
        <taxon>Bacteria</taxon>
        <taxon>Bacillati</taxon>
        <taxon>Bacillota</taxon>
        <taxon>Tissierellia</taxon>
        <taxon>Tissierellales</taxon>
        <taxon>Tissierellaceae</taxon>
        <taxon>Tissierella</taxon>
    </lineage>
</organism>
<evidence type="ECO:0000313" key="10">
    <source>
        <dbReference type="Proteomes" id="UP001524478"/>
    </source>
</evidence>
<dbReference type="Gene3D" id="3.10.20.310">
    <property type="entry name" value="membrane protein fhac"/>
    <property type="match status" value="1"/>
</dbReference>
<dbReference type="Proteomes" id="UP001524478">
    <property type="component" value="Unassembled WGS sequence"/>
</dbReference>
<dbReference type="Pfam" id="PF08478">
    <property type="entry name" value="POTRA_1"/>
    <property type="match status" value="1"/>
</dbReference>
<dbReference type="Pfam" id="PF03799">
    <property type="entry name" value="FtsQ_DivIB_C"/>
    <property type="match status" value="1"/>
</dbReference>
<evidence type="ECO:0000256" key="7">
    <source>
        <dbReference type="ARBA" id="ARBA00023306"/>
    </source>
</evidence>
<dbReference type="InterPro" id="IPR005548">
    <property type="entry name" value="Cell_div_FtsQ/DivIB_C"/>
</dbReference>